<dbReference type="PROSITE" id="PS00610">
    <property type="entry name" value="NA_NEUROTRAN_SYMP_1"/>
    <property type="match status" value="1"/>
</dbReference>
<evidence type="ECO:0000256" key="9">
    <source>
        <dbReference type="SAM" id="Phobius"/>
    </source>
</evidence>
<dbReference type="SUPFAM" id="SSF161070">
    <property type="entry name" value="SNF-like"/>
    <property type="match status" value="1"/>
</dbReference>
<dbReference type="PRINTS" id="PR00176">
    <property type="entry name" value="NANEUSMPORT"/>
</dbReference>
<evidence type="ECO:0000256" key="2">
    <source>
        <dbReference type="ARBA" id="ARBA00022448"/>
    </source>
</evidence>
<name>A0A833YP85_9CHIR</name>
<dbReference type="PANTHER" id="PTHR11616">
    <property type="entry name" value="SODIUM/CHLORIDE DEPENDENT TRANSPORTER"/>
    <property type="match status" value="1"/>
</dbReference>
<feature type="transmembrane region" description="Helical" evidence="9">
    <location>
        <begin position="305"/>
        <end position="325"/>
    </location>
</feature>
<dbReference type="GO" id="GO:0005886">
    <property type="term" value="C:plasma membrane"/>
    <property type="evidence" value="ECO:0007669"/>
    <property type="project" value="TreeGrafter"/>
</dbReference>
<feature type="transmembrane region" description="Helical" evidence="9">
    <location>
        <begin position="337"/>
        <end position="361"/>
    </location>
</feature>
<evidence type="ECO:0000256" key="4">
    <source>
        <dbReference type="ARBA" id="ARBA00022989"/>
    </source>
</evidence>
<protein>
    <recommendedName>
        <fullName evidence="7">Transporter</fullName>
    </recommendedName>
</protein>
<feature type="binding site" evidence="6">
    <location>
        <position position="57"/>
    </location>
    <ligand>
        <name>Na(+)</name>
        <dbReference type="ChEBI" id="CHEBI:29101"/>
        <label>1</label>
    </ligand>
</feature>
<gene>
    <name evidence="10" type="ORF">HJG60_017619</name>
</gene>
<keyword evidence="6" id="KW-0915">Sodium</keyword>
<dbReference type="Proteomes" id="UP000664940">
    <property type="component" value="Unassembled WGS sequence"/>
</dbReference>
<proteinExistence type="inferred from homology"/>
<evidence type="ECO:0000256" key="1">
    <source>
        <dbReference type="ARBA" id="ARBA00004141"/>
    </source>
</evidence>
<evidence type="ECO:0000313" key="11">
    <source>
        <dbReference type="Proteomes" id="UP000664940"/>
    </source>
</evidence>
<keyword evidence="6" id="KW-0479">Metal-binding</keyword>
<keyword evidence="3 7" id="KW-0812">Transmembrane</keyword>
<dbReference type="PANTHER" id="PTHR11616:SF233">
    <property type="entry name" value="TRANSPORTER"/>
    <property type="match status" value="1"/>
</dbReference>
<dbReference type="InterPro" id="IPR000175">
    <property type="entry name" value="Na/ntran_symport"/>
</dbReference>
<evidence type="ECO:0000256" key="7">
    <source>
        <dbReference type="RuleBase" id="RU003732"/>
    </source>
</evidence>
<evidence type="ECO:0000313" key="10">
    <source>
        <dbReference type="EMBL" id="KAF6079455.1"/>
    </source>
</evidence>
<comment type="caution">
    <text evidence="10">The sequence shown here is derived from an EMBL/GenBank/DDBJ whole genome shotgun (WGS) entry which is preliminary data.</text>
</comment>
<dbReference type="GO" id="GO:0035725">
    <property type="term" value="P:sodium ion transmembrane transport"/>
    <property type="evidence" value="ECO:0007669"/>
    <property type="project" value="TreeGrafter"/>
</dbReference>
<organism evidence="10 11">
    <name type="scientific">Phyllostomus discolor</name>
    <name type="common">pale spear-nosed bat</name>
    <dbReference type="NCBI Taxonomy" id="89673"/>
    <lineage>
        <taxon>Eukaryota</taxon>
        <taxon>Metazoa</taxon>
        <taxon>Chordata</taxon>
        <taxon>Craniata</taxon>
        <taxon>Vertebrata</taxon>
        <taxon>Euteleostomi</taxon>
        <taxon>Mammalia</taxon>
        <taxon>Eutheria</taxon>
        <taxon>Laurasiatheria</taxon>
        <taxon>Chiroptera</taxon>
        <taxon>Yangochiroptera</taxon>
        <taxon>Phyllostomidae</taxon>
        <taxon>Phyllostominae</taxon>
        <taxon>Phyllostomus</taxon>
    </lineage>
</organism>
<feature type="transmembrane region" description="Helical" evidence="9">
    <location>
        <begin position="496"/>
        <end position="517"/>
    </location>
</feature>
<feature type="region of interest" description="Disordered" evidence="8">
    <location>
        <begin position="740"/>
        <end position="773"/>
    </location>
</feature>
<feature type="transmembrane region" description="Helical" evidence="9">
    <location>
        <begin position="110"/>
        <end position="131"/>
    </location>
</feature>
<keyword evidence="2 7" id="KW-0813">Transport</keyword>
<feature type="transmembrane region" description="Helical" evidence="9">
    <location>
        <begin position="256"/>
        <end position="277"/>
    </location>
</feature>
<keyword evidence="4 9" id="KW-1133">Transmembrane helix</keyword>
<feature type="transmembrane region" description="Helical" evidence="9">
    <location>
        <begin position="73"/>
        <end position="90"/>
    </location>
</feature>
<comment type="subcellular location">
    <subcellularLocation>
        <location evidence="1">Membrane</location>
        <topology evidence="1">Multi-pass membrane protein</topology>
    </subcellularLocation>
</comment>
<feature type="transmembrane region" description="Helical" evidence="9">
    <location>
        <begin position="45"/>
        <end position="61"/>
    </location>
</feature>
<dbReference type="EMBL" id="JABVXQ010000014">
    <property type="protein sequence ID" value="KAF6079455.1"/>
    <property type="molecule type" value="Genomic_DNA"/>
</dbReference>
<evidence type="ECO:0000256" key="3">
    <source>
        <dbReference type="ARBA" id="ARBA00022692"/>
    </source>
</evidence>
<evidence type="ECO:0000256" key="6">
    <source>
        <dbReference type="PIRSR" id="PIRSR600175-1"/>
    </source>
</evidence>
<comment type="similarity">
    <text evidence="7">Belongs to the sodium:neurotransmitter symporter (SNF) (TC 2.A.22) family.</text>
</comment>
<keyword evidence="5 9" id="KW-0472">Membrane</keyword>
<feature type="compositionally biased region" description="Polar residues" evidence="8">
    <location>
        <begin position="740"/>
        <end position="760"/>
    </location>
</feature>
<dbReference type="Pfam" id="PF00209">
    <property type="entry name" value="SNF"/>
    <property type="match status" value="2"/>
</dbReference>
<dbReference type="GO" id="GO:0046872">
    <property type="term" value="F:metal ion binding"/>
    <property type="evidence" value="ECO:0007669"/>
    <property type="project" value="UniProtKB-KW"/>
</dbReference>
<evidence type="ECO:0000256" key="8">
    <source>
        <dbReference type="SAM" id="MobiDB-lite"/>
    </source>
</evidence>
<feature type="compositionally biased region" description="Basic and acidic residues" evidence="8">
    <location>
        <begin position="761"/>
        <end position="773"/>
    </location>
</feature>
<accession>A0A833YP85</accession>
<feature type="transmembrane region" description="Helical" evidence="9">
    <location>
        <begin position="456"/>
        <end position="475"/>
    </location>
</feature>
<dbReference type="InterPro" id="IPR037272">
    <property type="entry name" value="SNS_sf"/>
</dbReference>
<reference evidence="10 11" key="1">
    <citation type="journal article" date="2020" name="Nature">
        <title>Six reference-quality genomes reveal evolution of bat adaptations.</title>
        <authorList>
            <person name="Jebb D."/>
            <person name="Huang Z."/>
            <person name="Pippel M."/>
            <person name="Hughes G.M."/>
            <person name="Lavrichenko K."/>
            <person name="Devanna P."/>
            <person name="Winkler S."/>
            <person name="Jermiin L.S."/>
            <person name="Skirmuntt E.C."/>
            <person name="Katzourakis A."/>
            <person name="Burkitt-Gray L."/>
            <person name="Ray D.A."/>
            <person name="Sullivan K.A.M."/>
            <person name="Roscito J.G."/>
            <person name="Kirilenko B.M."/>
            <person name="Davalos L.M."/>
            <person name="Corthals A.P."/>
            <person name="Power M.L."/>
            <person name="Jones G."/>
            <person name="Ransome R.D."/>
            <person name="Dechmann D.K.N."/>
            <person name="Locatelli A.G."/>
            <person name="Puechmaille S.J."/>
            <person name="Fedrigo O."/>
            <person name="Jarvis E.D."/>
            <person name="Hiller M."/>
            <person name="Vernes S.C."/>
            <person name="Myers E.W."/>
            <person name="Teeling E.C."/>
        </authorList>
    </citation>
    <scope>NUCLEOTIDE SEQUENCE [LARGE SCALE GENOMIC DNA]</scope>
    <source>
        <strain evidence="10">Bat1K_MPI-CBG_1</strain>
    </source>
</reference>
<dbReference type="PROSITE" id="PS50267">
    <property type="entry name" value="NA_NEUROTRAN_SYMP_3"/>
    <property type="match status" value="1"/>
</dbReference>
<feature type="transmembrane region" description="Helical" evidence="9">
    <location>
        <begin position="572"/>
        <end position="596"/>
    </location>
</feature>
<dbReference type="AlphaFoldDB" id="A0A833YP85"/>
<dbReference type="GO" id="GO:0006865">
    <property type="term" value="P:amino acid transport"/>
    <property type="evidence" value="ECO:0007669"/>
    <property type="project" value="TreeGrafter"/>
</dbReference>
<evidence type="ECO:0000256" key="5">
    <source>
        <dbReference type="ARBA" id="ARBA00023136"/>
    </source>
</evidence>
<dbReference type="GO" id="GO:0015293">
    <property type="term" value="F:symporter activity"/>
    <property type="evidence" value="ECO:0007669"/>
    <property type="project" value="UniProtKB-KW"/>
</dbReference>
<feature type="transmembrane region" description="Helical" evidence="9">
    <location>
        <begin position="529"/>
        <end position="551"/>
    </location>
</feature>
<feature type="binding site" evidence="6">
    <location>
        <position position="343"/>
    </location>
    <ligand>
        <name>Na(+)</name>
        <dbReference type="ChEBI" id="CHEBI:29101"/>
        <label>1</label>
    </ligand>
</feature>
<keyword evidence="7" id="KW-0769">Symport</keyword>
<sequence>MDNLEETQMEETPATRSPSLRLTAKEILASKTQSSFAQTKRTKTLLIQLTFTIGIGNLWRFPYLCHQNGGGDFILIYLFMLLLFGIPLLYMEMIVGQWLHTDNTQLWKQLVPWLGGIGYANILVCILVSLYHSAIVSWSFAYLGYSFHYPLPWTACPRMMNMSLNATLLLVPHHPGGLRPHGGRGPGPRPTTHPGHLHNLVDPLHFHEHRDKYLPAVSPGFRLLPLHLWSHSPQPLHPPPARLLSPWQFRGHKTKILIFSILFPYVLIFCMLIRGLFLEGAAASLGRMMTTELSDWASLDMWRQAGGHVLYSLGLGTGIVINIFCKAGGRNFIQVACLVALANLLTSLLTTSLIFIALGFWTANSGEACVEETVIKLVNLIDRGMLPQDVRPPAQILLLNPLDYLQWVENLPEHLKYQVVRLAPSCSIKALEEKFMQGPGLVFAAFSQAISLLPSASLWAMLFFLVLIIMGLSTLMKILEGIAFPLQNSTFRQQRLLLSAVMCFGGFVGSLVFTSHAGSYIVSLFDEHVVPLALIIIVAFQNVTLAWVYGANRFREEMYGDLGHLMWSFFVFLWRFVTLLGLLSLFIMCLMSLYWSNPPHYIAWNSSLSQEMRQPYLPSTLHWVTVLSILTCLPIPVHPLRQWWYLQEKVAKDPFEKMQSKKLNLPPSPPSQWPKRHAEKATFKFQDGKYESSTPVFNLPSARASKLDSLWQFSLPWSRHSKTSSAFSLPQASSLTSIFPQRSASMPTSNPNSTVIFNSERSGDAKGETESLP</sequence>
<feature type="binding site" evidence="6">
    <location>
        <position position="312"/>
    </location>
    <ligand>
        <name>Na(+)</name>
        <dbReference type="ChEBI" id="CHEBI:29101"/>
        <label>1</label>
    </ligand>
</feature>